<proteinExistence type="predicted"/>
<gene>
    <name evidence="1" type="ordered locus">AciX8_4778</name>
</gene>
<keyword evidence="2" id="KW-1185">Reference proteome</keyword>
<dbReference type="KEGG" id="gma:AciX8_4778"/>
<accession>G8NYI8</accession>
<protein>
    <submittedName>
        <fullName evidence="1">Uncharacterized protein</fullName>
    </submittedName>
</protein>
<dbReference type="STRING" id="682795.AciX8_4778"/>
<name>G8NYI8_GRAMM</name>
<dbReference type="Proteomes" id="UP000007113">
    <property type="component" value="Chromosome"/>
</dbReference>
<evidence type="ECO:0000313" key="2">
    <source>
        <dbReference type="Proteomes" id="UP000007113"/>
    </source>
</evidence>
<sequence length="63" mass="6579" precursor="true">MKLAHRLFLGGAGAMNTTTLLRANAETFSYDASASFSLVANSTLTLRRVPGIGPLPASLTQKA</sequence>
<reference evidence="1 2" key="1">
    <citation type="submission" date="2011-11" db="EMBL/GenBank/DDBJ databases">
        <title>Complete sequence of Granulicella mallensis MP5ACTX8.</title>
        <authorList>
            <consortium name="US DOE Joint Genome Institute"/>
            <person name="Lucas S."/>
            <person name="Copeland A."/>
            <person name="Lapidus A."/>
            <person name="Cheng J.-F."/>
            <person name="Goodwin L."/>
            <person name="Pitluck S."/>
            <person name="Peters L."/>
            <person name="Lu M."/>
            <person name="Detter J.C."/>
            <person name="Han C."/>
            <person name="Tapia R."/>
            <person name="Land M."/>
            <person name="Hauser L."/>
            <person name="Kyrpides N."/>
            <person name="Ivanova N."/>
            <person name="Mikhailova N."/>
            <person name="Pagani I."/>
            <person name="Rawat S."/>
            <person name="Mannisto M."/>
            <person name="Haggblom M."/>
            <person name="Woyke T."/>
        </authorList>
    </citation>
    <scope>NUCLEOTIDE SEQUENCE [LARGE SCALE GENOMIC DNA]</scope>
    <source>
        <strain evidence="2">ATCC BAA-1857 / DSM 23137 / MP5ACTX8</strain>
    </source>
</reference>
<evidence type="ECO:0000313" key="1">
    <source>
        <dbReference type="EMBL" id="AEU39047.1"/>
    </source>
</evidence>
<dbReference type="AlphaFoldDB" id="G8NYI8"/>
<dbReference type="HOGENOM" id="CLU_2879569_0_0_0"/>
<organism evidence="1 2">
    <name type="scientific">Granulicella mallensis (strain ATCC BAA-1857 / DSM 23137 / MP5ACTX8)</name>
    <dbReference type="NCBI Taxonomy" id="682795"/>
    <lineage>
        <taxon>Bacteria</taxon>
        <taxon>Pseudomonadati</taxon>
        <taxon>Acidobacteriota</taxon>
        <taxon>Terriglobia</taxon>
        <taxon>Terriglobales</taxon>
        <taxon>Acidobacteriaceae</taxon>
        <taxon>Granulicella</taxon>
    </lineage>
</organism>
<dbReference type="EMBL" id="CP003130">
    <property type="protein sequence ID" value="AEU39047.1"/>
    <property type="molecule type" value="Genomic_DNA"/>
</dbReference>